<evidence type="ECO:0000259" key="1">
    <source>
        <dbReference type="PROSITE" id="PS50994"/>
    </source>
</evidence>
<dbReference type="EMBL" id="JAGINW010000001">
    <property type="protein sequence ID" value="MBP2329474.1"/>
    <property type="molecule type" value="Genomic_DNA"/>
</dbReference>
<sequence length="365" mass="42318">MLLRLAYLGLTKTFTLLRLLPMTDRDKEIEILVLRHQIAVLQRQLGDIKVRFNPADRALLAALLHRLPRQTLRRLRLLVRPDTILRWHHDQLRQHHARMSQPKRPGRPRTIRSIRVLLLRLAKENPNWDYRRIHGELLVLGIKVAASTVWQVLTNAGITPAPERASSTWAQFLRSQADALLACDFFETVTLTGIRMYVLVVIEHASRRIRILGATPHPTAAWVTQAARNLVMDLEDANSRTRFLIRDRDGKFPHLFDAILADAGIQVILSGIQMPRMNSITERWIQTCRHEPLDRTLIWNQRHLLHALREYERFYNNHRPHQGIANARPLRPLPSPITSQAEITGLDIRRHQRLGGILNEYHHAA</sequence>
<dbReference type="PROSITE" id="PS50994">
    <property type="entry name" value="INTEGRASE"/>
    <property type="match status" value="1"/>
</dbReference>
<evidence type="ECO:0000313" key="2">
    <source>
        <dbReference type="EMBL" id="MBP2329474.1"/>
    </source>
</evidence>
<organism evidence="2 3">
    <name type="scientific">Kibdelosporangium banguiense</name>
    <dbReference type="NCBI Taxonomy" id="1365924"/>
    <lineage>
        <taxon>Bacteria</taxon>
        <taxon>Bacillati</taxon>
        <taxon>Actinomycetota</taxon>
        <taxon>Actinomycetes</taxon>
        <taxon>Pseudonocardiales</taxon>
        <taxon>Pseudonocardiaceae</taxon>
        <taxon>Kibdelosporangium</taxon>
    </lineage>
</organism>
<dbReference type="Proteomes" id="UP001519332">
    <property type="component" value="Unassembled WGS sequence"/>
</dbReference>
<proteinExistence type="predicted"/>
<gene>
    <name evidence="2" type="ORF">JOF56_009859</name>
</gene>
<name>A0ABS4TYK3_9PSEU</name>
<dbReference type="SUPFAM" id="SSF53098">
    <property type="entry name" value="Ribonuclease H-like"/>
    <property type="match status" value="1"/>
</dbReference>
<dbReference type="Gene3D" id="3.30.420.10">
    <property type="entry name" value="Ribonuclease H-like superfamily/Ribonuclease H"/>
    <property type="match status" value="1"/>
</dbReference>
<accession>A0ABS4TYK3</accession>
<evidence type="ECO:0000313" key="3">
    <source>
        <dbReference type="Proteomes" id="UP001519332"/>
    </source>
</evidence>
<dbReference type="InterPro" id="IPR012337">
    <property type="entry name" value="RNaseH-like_sf"/>
</dbReference>
<dbReference type="InterPro" id="IPR036397">
    <property type="entry name" value="RNaseH_sf"/>
</dbReference>
<protein>
    <submittedName>
        <fullName evidence="2">Transposase InsO family protein</fullName>
    </submittedName>
</protein>
<dbReference type="InterPro" id="IPR001584">
    <property type="entry name" value="Integrase_cat-core"/>
</dbReference>
<keyword evidence="3" id="KW-1185">Reference proteome</keyword>
<comment type="caution">
    <text evidence="2">The sequence shown here is derived from an EMBL/GenBank/DDBJ whole genome shotgun (WGS) entry which is preliminary data.</text>
</comment>
<dbReference type="Pfam" id="PF13683">
    <property type="entry name" value="rve_3"/>
    <property type="match status" value="1"/>
</dbReference>
<dbReference type="RefSeq" id="WP_307855608.1">
    <property type="nucleotide sequence ID" value="NZ_JAGINW010000001.1"/>
</dbReference>
<reference evidence="2 3" key="1">
    <citation type="submission" date="2021-03" db="EMBL/GenBank/DDBJ databases">
        <title>Sequencing the genomes of 1000 actinobacteria strains.</title>
        <authorList>
            <person name="Klenk H.-P."/>
        </authorList>
    </citation>
    <scope>NUCLEOTIDE SEQUENCE [LARGE SCALE GENOMIC DNA]</scope>
    <source>
        <strain evidence="2 3">DSM 46670</strain>
    </source>
</reference>
<feature type="domain" description="Integrase catalytic" evidence="1">
    <location>
        <begin position="158"/>
        <end position="337"/>
    </location>
</feature>